<dbReference type="PROSITE" id="PS50893">
    <property type="entry name" value="ABC_TRANSPORTER_2"/>
    <property type="match status" value="1"/>
</dbReference>
<evidence type="ECO:0000256" key="2">
    <source>
        <dbReference type="ARBA" id="ARBA00022840"/>
    </source>
</evidence>
<dbReference type="SUPFAM" id="SSF52540">
    <property type="entry name" value="P-loop containing nucleoside triphosphate hydrolases"/>
    <property type="match status" value="1"/>
</dbReference>
<dbReference type="GO" id="GO:0022857">
    <property type="term" value="F:transmembrane transporter activity"/>
    <property type="evidence" value="ECO:0007669"/>
    <property type="project" value="TreeGrafter"/>
</dbReference>
<dbReference type="InterPro" id="IPR015854">
    <property type="entry name" value="ABC_transpr_LolD-like"/>
</dbReference>
<dbReference type="PANTHER" id="PTHR24220:SF364">
    <property type="entry name" value="FLUOROQUINOLONES EXPORT ATP-BINDING PROTEIN RV2688C"/>
    <property type="match status" value="1"/>
</dbReference>
<gene>
    <name evidence="4" type="ORF">H8E23_10015</name>
</gene>
<dbReference type="GO" id="GO:0005886">
    <property type="term" value="C:plasma membrane"/>
    <property type="evidence" value="ECO:0007669"/>
    <property type="project" value="TreeGrafter"/>
</dbReference>
<proteinExistence type="predicted"/>
<dbReference type="GO" id="GO:0016887">
    <property type="term" value="F:ATP hydrolysis activity"/>
    <property type="evidence" value="ECO:0007669"/>
    <property type="project" value="InterPro"/>
</dbReference>
<dbReference type="GO" id="GO:0005524">
    <property type="term" value="F:ATP binding"/>
    <property type="evidence" value="ECO:0007669"/>
    <property type="project" value="UniProtKB-KW"/>
</dbReference>
<name>A0A8J6NW57_9BACT</name>
<comment type="caution">
    <text evidence="4">The sequence shown here is derived from an EMBL/GenBank/DDBJ whole genome shotgun (WGS) entry which is preliminary data.</text>
</comment>
<sequence length="282" mass="32723">MVSSHFEITFPLILAYDGSFSITFTLQRETTLEFKRGVYYLHGDNGSGKTTFLNMLALTAGNIGKKAGADAGTVKFNGQAYNGKGIDYIRAAEIREKSYCIFPQKVFFLPVSTRDNYMVLNGSDKKKAESFSSQQYPDFLSGGQQQKILMDIVLDEKKPVWFLDEPLTNLDAERRLYFWTTLERAYQKKLSTIFFIDHWMGKKIKADKHFRHLNTLRVFTENRQKNSPPEIGFRHIEIFENNDPQDFFFQQIRQVQKEKVVKKSVNPLFLRGDWGVKGKHEE</sequence>
<dbReference type="AlphaFoldDB" id="A0A8J6NW57"/>
<dbReference type="PANTHER" id="PTHR24220">
    <property type="entry name" value="IMPORT ATP-BINDING PROTEIN"/>
    <property type="match status" value="1"/>
</dbReference>
<dbReference type="InterPro" id="IPR027417">
    <property type="entry name" value="P-loop_NTPase"/>
</dbReference>
<protein>
    <submittedName>
        <fullName evidence="4">ATP-binding cassette domain-containing protein</fullName>
    </submittedName>
</protein>
<dbReference type="InterPro" id="IPR003439">
    <property type="entry name" value="ABC_transporter-like_ATP-bd"/>
</dbReference>
<dbReference type="Pfam" id="PF00005">
    <property type="entry name" value="ABC_tran"/>
    <property type="match status" value="1"/>
</dbReference>
<accession>A0A8J6NW57</accession>
<evidence type="ECO:0000259" key="3">
    <source>
        <dbReference type="PROSITE" id="PS50893"/>
    </source>
</evidence>
<organism evidence="4 5">
    <name type="scientific">Candidatus Desulfatibia profunda</name>
    <dbReference type="NCBI Taxonomy" id="2841695"/>
    <lineage>
        <taxon>Bacteria</taxon>
        <taxon>Pseudomonadati</taxon>
        <taxon>Thermodesulfobacteriota</taxon>
        <taxon>Desulfobacteria</taxon>
        <taxon>Desulfobacterales</taxon>
        <taxon>Desulfobacterales incertae sedis</taxon>
        <taxon>Candidatus Desulfatibia</taxon>
    </lineage>
</organism>
<evidence type="ECO:0000256" key="1">
    <source>
        <dbReference type="ARBA" id="ARBA00022741"/>
    </source>
</evidence>
<evidence type="ECO:0000313" key="4">
    <source>
        <dbReference type="EMBL" id="MBC8361723.1"/>
    </source>
</evidence>
<keyword evidence="2 4" id="KW-0067">ATP-binding</keyword>
<dbReference type="SMART" id="SM00382">
    <property type="entry name" value="AAA"/>
    <property type="match status" value="1"/>
</dbReference>
<dbReference type="Gene3D" id="3.40.50.300">
    <property type="entry name" value="P-loop containing nucleotide triphosphate hydrolases"/>
    <property type="match status" value="1"/>
</dbReference>
<reference evidence="4 5" key="1">
    <citation type="submission" date="2020-08" db="EMBL/GenBank/DDBJ databases">
        <title>Bridging the membrane lipid divide: bacteria of the FCB group superphylum have the potential to synthesize archaeal ether lipids.</title>
        <authorList>
            <person name="Villanueva L."/>
            <person name="Von Meijenfeldt F.A.B."/>
            <person name="Westbye A.B."/>
            <person name="Yadav S."/>
            <person name="Hopmans E.C."/>
            <person name="Dutilh B.E."/>
            <person name="Sinninghe Damste J.S."/>
        </authorList>
    </citation>
    <scope>NUCLEOTIDE SEQUENCE [LARGE SCALE GENOMIC DNA]</scope>
    <source>
        <strain evidence="4">NIOZ-UU30</strain>
    </source>
</reference>
<feature type="domain" description="ABC transporter" evidence="3">
    <location>
        <begin position="8"/>
        <end position="240"/>
    </location>
</feature>
<evidence type="ECO:0000313" key="5">
    <source>
        <dbReference type="Proteomes" id="UP000603434"/>
    </source>
</evidence>
<dbReference type="EMBL" id="JACNJH010000146">
    <property type="protein sequence ID" value="MBC8361723.1"/>
    <property type="molecule type" value="Genomic_DNA"/>
</dbReference>
<keyword evidence="1" id="KW-0547">Nucleotide-binding</keyword>
<dbReference type="Proteomes" id="UP000603434">
    <property type="component" value="Unassembled WGS sequence"/>
</dbReference>
<dbReference type="InterPro" id="IPR003593">
    <property type="entry name" value="AAA+_ATPase"/>
</dbReference>